<dbReference type="AlphaFoldDB" id="A0A4R1JLB3"/>
<keyword evidence="2" id="KW-1185">Reference proteome</keyword>
<organism evidence="1 2">
    <name type="scientific">Celerinatantimonas diazotrophica</name>
    <dbReference type="NCBI Taxonomy" id="412034"/>
    <lineage>
        <taxon>Bacteria</taxon>
        <taxon>Pseudomonadati</taxon>
        <taxon>Pseudomonadota</taxon>
        <taxon>Gammaproteobacteria</taxon>
        <taxon>Celerinatantimonadaceae</taxon>
        <taxon>Celerinatantimonas</taxon>
    </lineage>
</organism>
<comment type="caution">
    <text evidence="1">The sequence shown here is derived from an EMBL/GenBank/DDBJ whole genome shotgun (WGS) entry which is preliminary data.</text>
</comment>
<accession>A0A4R1JLB3</accession>
<proteinExistence type="predicted"/>
<evidence type="ECO:0008006" key="3">
    <source>
        <dbReference type="Google" id="ProtNLM"/>
    </source>
</evidence>
<dbReference type="OrthoDB" id="9773249at2"/>
<dbReference type="EMBL" id="SMGD01000013">
    <property type="protein sequence ID" value="TCK51816.1"/>
    <property type="molecule type" value="Genomic_DNA"/>
</dbReference>
<reference evidence="1 2" key="1">
    <citation type="submission" date="2019-03" db="EMBL/GenBank/DDBJ databases">
        <title>Genomic Encyclopedia of Type Strains, Phase IV (KMG-IV): sequencing the most valuable type-strain genomes for metagenomic binning, comparative biology and taxonomic classification.</title>
        <authorList>
            <person name="Goeker M."/>
        </authorList>
    </citation>
    <scope>NUCLEOTIDE SEQUENCE [LARGE SCALE GENOMIC DNA]</scope>
    <source>
        <strain evidence="1 2">DSM 18577</strain>
    </source>
</reference>
<dbReference type="SUPFAM" id="SSF55729">
    <property type="entry name" value="Acyl-CoA N-acyltransferases (Nat)"/>
    <property type="match status" value="1"/>
</dbReference>
<name>A0A4R1JLB3_9GAMM</name>
<dbReference type="Gene3D" id="3.40.630.30">
    <property type="match status" value="1"/>
</dbReference>
<dbReference type="Proteomes" id="UP000295565">
    <property type="component" value="Unassembled WGS sequence"/>
</dbReference>
<evidence type="ECO:0000313" key="1">
    <source>
        <dbReference type="EMBL" id="TCK51816.1"/>
    </source>
</evidence>
<protein>
    <recommendedName>
        <fullName evidence="3">N-acetyltransferase domain-containing protein</fullName>
    </recommendedName>
</protein>
<gene>
    <name evidence="1" type="ORF">EV690_1897</name>
</gene>
<dbReference type="RefSeq" id="WP_131912734.1">
    <property type="nucleotide sequence ID" value="NZ_OU594967.1"/>
</dbReference>
<evidence type="ECO:0000313" key="2">
    <source>
        <dbReference type="Proteomes" id="UP000295565"/>
    </source>
</evidence>
<sequence>MRVLIDLDHFIFDSWDFLFPAEPENLFMALTEIDATVYFYTKFNDNVCARYFMYVLVPLLNKYKIHYVNLQQDQNIAYALHSFNDYDGDDHSKRLDTQLLNQLYGQHIDYIISESAEIKRKATRLNLNDYVYNADEFLEKLVAEKRLASADSDVTLQKQYIHEVNFKQSFFESFRNEYREFDDWIRKRTKAKEFAYVAQTAQKKVLAFLCLDIEAYEQRSRAIIPALRSQKRLRIVFMKVAYNGFKLAERMMRIIFEAAKTHQVDEIYIELFNQGKEKLRLIELLQKWGFSLHGHRQHSNNFLERVLVRPLYRGEIKRTSLLSHIYPSTLSCARGWFVPIREVDHDQLFSINATGYQGKLHRLEHSPQNNALTKLLITRIAPYELQSADILFFLCRTIEGVILSRIGVVVEINTQMQNEKQFIAYCRKYSPLSDEQLRSHWYASHLQPAAIRFLDLGSVPRVLHEKDIKKLGILPDVPRYMERLTARNLRILFKATQIKFPVLAEHCEPYAT</sequence>
<dbReference type="InterPro" id="IPR016181">
    <property type="entry name" value="Acyl_CoA_acyltransferase"/>
</dbReference>